<dbReference type="AlphaFoldDB" id="A0A1H2L7Y3"/>
<gene>
    <name evidence="3" type="ORF">SAMN04488563_5356</name>
</gene>
<feature type="compositionally biased region" description="Low complexity" evidence="2">
    <location>
        <begin position="11"/>
        <end position="58"/>
    </location>
</feature>
<dbReference type="EMBL" id="LT629791">
    <property type="protein sequence ID" value="SDU76912.1"/>
    <property type="molecule type" value="Genomic_DNA"/>
</dbReference>
<protein>
    <submittedName>
        <fullName evidence="3">LPXTG-site transpeptidase (Sortase) family protein</fullName>
    </submittedName>
</protein>
<proteinExistence type="predicted"/>
<dbReference type="GO" id="GO:0016787">
    <property type="term" value="F:hydrolase activity"/>
    <property type="evidence" value="ECO:0007669"/>
    <property type="project" value="UniProtKB-KW"/>
</dbReference>
<accession>A0A1H2L7Y3</accession>
<keyword evidence="1" id="KW-0378">Hydrolase</keyword>
<evidence type="ECO:0000256" key="2">
    <source>
        <dbReference type="SAM" id="MobiDB-lite"/>
    </source>
</evidence>
<dbReference type="SUPFAM" id="SSF63817">
    <property type="entry name" value="Sortase"/>
    <property type="match status" value="1"/>
</dbReference>
<dbReference type="InterPro" id="IPR042001">
    <property type="entry name" value="Sortase_F"/>
</dbReference>
<name>A0A1H2L7Y3_9ACTN</name>
<sequence length="207" mass="21209">MVLAGCADDGSGSAAGSAPSPAQPTPSTTQPPSTTPPATESPAPAETGPAEPAVPAALPASRPAVVEIESLGVRREVIDLGLTGDGSMEVPQGPDPIGWYDQSPTPGESGPSVLAGHLTWNGTDGVFRHLDQLAEGDEVVVTREDGTVARFAVTHVDQYAKDAFPTARVYANTPGPELRLITCAGDLEPESGDYSDNVVVYARLLPG</sequence>
<evidence type="ECO:0000256" key="1">
    <source>
        <dbReference type="ARBA" id="ARBA00022801"/>
    </source>
</evidence>
<organism evidence="3 4">
    <name type="scientific">Jiangella alkaliphila</name>
    <dbReference type="NCBI Taxonomy" id="419479"/>
    <lineage>
        <taxon>Bacteria</taxon>
        <taxon>Bacillati</taxon>
        <taxon>Actinomycetota</taxon>
        <taxon>Actinomycetes</taxon>
        <taxon>Jiangellales</taxon>
        <taxon>Jiangellaceae</taxon>
        <taxon>Jiangella</taxon>
    </lineage>
</organism>
<dbReference type="Proteomes" id="UP000182977">
    <property type="component" value="Chromosome I"/>
</dbReference>
<evidence type="ECO:0000313" key="4">
    <source>
        <dbReference type="Proteomes" id="UP000182977"/>
    </source>
</evidence>
<dbReference type="CDD" id="cd05829">
    <property type="entry name" value="Sortase_F"/>
    <property type="match status" value="1"/>
</dbReference>
<feature type="region of interest" description="Disordered" evidence="2">
    <location>
        <begin position="1"/>
        <end position="58"/>
    </location>
</feature>
<dbReference type="Pfam" id="PF04203">
    <property type="entry name" value="Sortase"/>
    <property type="match status" value="1"/>
</dbReference>
<dbReference type="NCBIfam" id="NF033748">
    <property type="entry name" value="class_F_sortase"/>
    <property type="match status" value="1"/>
</dbReference>
<dbReference type="Gene3D" id="2.40.260.10">
    <property type="entry name" value="Sortase"/>
    <property type="match status" value="1"/>
</dbReference>
<evidence type="ECO:0000313" key="3">
    <source>
        <dbReference type="EMBL" id="SDU76912.1"/>
    </source>
</evidence>
<keyword evidence="4" id="KW-1185">Reference proteome</keyword>
<dbReference type="InterPro" id="IPR023365">
    <property type="entry name" value="Sortase_dom-sf"/>
</dbReference>
<reference evidence="4" key="1">
    <citation type="submission" date="2016-10" db="EMBL/GenBank/DDBJ databases">
        <authorList>
            <person name="Varghese N."/>
            <person name="Submissions S."/>
        </authorList>
    </citation>
    <scope>NUCLEOTIDE SEQUENCE [LARGE SCALE GENOMIC DNA]</scope>
    <source>
        <strain evidence="4">DSM 45079</strain>
    </source>
</reference>
<dbReference type="STRING" id="419479.SAMN04488563_5356"/>
<dbReference type="InterPro" id="IPR005754">
    <property type="entry name" value="Sortase"/>
</dbReference>